<feature type="transmembrane region" description="Helical" evidence="1">
    <location>
        <begin position="472"/>
        <end position="502"/>
    </location>
</feature>
<name>A0ABX0H6R6_9BACT</name>
<organism evidence="3 4">
    <name type="scientific">Cyclobacterium plantarum</name>
    <dbReference type="NCBI Taxonomy" id="2716263"/>
    <lineage>
        <taxon>Bacteria</taxon>
        <taxon>Pseudomonadati</taxon>
        <taxon>Bacteroidota</taxon>
        <taxon>Cytophagia</taxon>
        <taxon>Cytophagales</taxon>
        <taxon>Cyclobacteriaceae</taxon>
        <taxon>Cyclobacterium</taxon>
    </lineage>
</organism>
<keyword evidence="1" id="KW-0812">Transmembrane</keyword>
<dbReference type="Pfam" id="PF00149">
    <property type="entry name" value="Metallophos"/>
    <property type="match status" value="1"/>
</dbReference>
<dbReference type="RefSeq" id="WP_166147145.1">
    <property type="nucleotide sequence ID" value="NZ_JAANYN010000004.1"/>
</dbReference>
<evidence type="ECO:0000256" key="1">
    <source>
        <dbReference type="SAM" id="Phobius"/>
    </source>
</evidence>
<keyword evidence="4" id="KW-1185">Reference proteome</keyword>
<accession>A0ABX0H6R6</accession>
<feature type="transmembrane region" description="Helical" evidence="1">
    <location>
        <begin position="393"/>
        <end position="421"/>
    </location>
</feature>
<evidence type="ECO:0000313" key="3">
    <source>
        <dbReference type="EMBL" id="NHE57546.1"/>
    </source>
</evidence>
<comment type="caution">
    <text evidence="3">The sequence shown here is derived from an EMBL/GenBank/DDBJ whole genome shotgun (WGS) entry which is preliminary data.</text>
</comment>
<dbReference type="Gene3D" id="3.60.21.10">
    <property type="match status" value="1"/>
</dbReference>
<dbReference type="Proteomes" id="UP000649799">
    <property type="component" value="Unassembled WGS sequence"/>
</dbReference>
<evidence type="ECO:0000313" key="4">
    <source>
        <dbReference type="Proteomes" id="UP000649799"/>
    </source>
</evidence>
<feature type="domain" description="Calcineurin-like phosphoesterase" evidence="2">
    <location>
        <begin position="60"/>
        <end position="241"/>
    </location>
</feature>
<feature type="transmembrane region" description="Helical" evidence="1">
    <location>
        <begin position="339"/>
        <end position="361"/>
    </location>
</feature>
<sequence>MKFDKKPMVNWYDPKQLAFTAVKTVLSSVFGNFADRRELQAALDKETKFFDYSHKEELWVDFISDLGDGFNPTYTLAELLSREVLTLRGKPIKRGDVLIMGGDEVYPTPEKIEYDNRLRGPFQAAFPKKEGDMDRPDLFAIPGNHDWYDGLTNFLRLFSQKRSLGNWQTRQSRSYFALKLPHDYWIIAIDVQLNADIDYPQICYFKEIAEKHFNERSKIILCTSEPSWVYKSFDSKSESFDRLQFFINRVLFGKGEKGYEEKNKTIQIKAILTGDLHHYARYEPKESPDGTCQLITAGGGGAFMHPTHTLKQQISGLDGETAELKKVFPSKEASVSLSFLNLLFPYFSLTMLFFFGLFHVFTSWILQTKLDAGVSLMEKLSKLDVFGGQVVDFFYAIIQGLSHLPGALFLNLLLFIGIVLFSDVKSGAKNWNYLAGLVHGLLHLINFYFLLWLFSRINLFQLGLGINDPQQIFLFVVEMVLVGGIISSVLFGLYLTFSVVVLKNHITEASSSYRWEGYKNFLRISVSQEGLTIFPVGLKNVPSNWENVGTEEEPRFEGGDIHYELIEDPIFIKNEKIS</sequence>
<dbReference type="InterPro" id="IPR029052">
    <property type="entry name" value="Metallo-depent_PP-like"/>
</dbReference>
<proteinExistence type="predicted"/>
<dbReference type="PANTHER" id="PTHR34211">
    <property type="entry name" value="CALCINEURIN-LIKE METALLO-PHOSPHOESTERASE SUPERFAMILY PROTEIN"/>
    <property type="match status" value="1"/>
</dbReference>
<protein>
    <submittedName>
        <fullName evidence="3">Metallophosphoesterase</fullName>
    </submittedName>
</protein>
<keyword evidence="1" id="KW-1133">Transmembrane helix</keyword>
<reference evidence="3 4" key="1">
    <citation type="submission" date="2020-03" db="EMBL/GenBank/DDBJ databases">
        <title>Cyclobacterium plantarum sp. nov., a marine bacterium isolated from a coastal-marine wetland.</title>
        <authorList>
            <person name="Sanchez-Porro C."/>
            <person name="Ventosa A."/>
            <person name="Amoozegar M."/>
        </authorList>
    </citation>
    <scope>NUCLEOTIDE SEQUENCE [LARGE SCALE GENOMIC DNA]</scope>
    <source>
        <strain evidence="3 4">GBPx2</strain>
    </source>
</reference>
<dbReference type="EMBL" id="JAANYN010000004">
    <property type="protein sequence ID" value="NHE57546.1"/>
    <property type="molecule type" value="Genomic_DNA"/>
</dbReference>
<dbReference type="PANTHER" id="PTHR34211:SF3">
    <property type="entry name" value="CALCINEURIN-LIKE METALLO-PHOSPHOESTERASE SUPERFAMILY PROTEIN"/>
    <property type="match status" value="1"/>
</dbReference>
<feature type="transmembrane region" description="Helical" evidence="1">
    <location>
        <begin position="433"/>
        <end position="452"/>
    </location>
</feature>
<gene>
    <name evidence="3" type="ORF">G9Q97_12065</name>
</gene>
<dbReference type="SUPFAM" id="SSF56300">
    <property type="entry name" value="Metallo-dependent phosphatases"/>
    <property type="match status" value="1"/>
</dbReference>
<dbReference type="InterPro" id="IPR004843">
    <property type="entry name" value="Calcineurin-like_PHP"/>
</dbReference>
<keyword evidence="1" id="KW-0472">Membrane</keyword>
<evidence type="ECO:0000259" key="2">
    <source>
        <dbReference type="Pfam" id="PF00149"/>
    </source>
</evidence>